<gene>
    <name evidence="3" type="ORF">DZF91_14820</name>
</gene>
<keyword evidence="3" id="KW-0238">DNA-binding</keyword>
<feature type="region of interest" description="Disordered" evidence="1">
    <location>
        <begin position="128"/>
        <end position="148"/>
    </location>
</feature>
<dbReference type="OrthoDB" id="9803139at2"/>
<evidence type="ECO:0000313" key="3">
    <source>
        <dbReference type="EMBL" id="RFU40904.1"/>
    </source>
</evidence>
<dbReference type="InterPro" id="IPR036388">
    <property type="entry name" value="WH-like_DNA-bd_sf"/>
</dbReference>
<dbReference type="InterPro" id="IPR015191">
    <property type="entry name" value="SelB_WHD4"/>
</dbReference>
<dbReference type="GO" id="GO:0003723">
    <property type="term" value="F:RNA binding"/>
    <property type="evidence" value="ECO:0007669"/>
    <property type="project" value="InterPro"/>
</dbReference>
<feature type="compositionally biased region" description="Basic and acidic residues" evidence="1">
    <location>
        <begin position="128"/>
        <end position="142"/>
    </location>
</feature>
<dbReference type="Pfam" id="PF09107">
    <property type="entry name" value="WHD_3rd_SelB"/>
    <property type="match status" value="1"/>
</dbReference>
<dbReference type="GO" id="GO:0005525">
    <property type="term" value="F:GTP binding"/>
    <property type="evidence" value="ECO:0007669"/>
    <property type="project" value="InterPro"/>
</dbReference>
<reference evidence="3 4" key="1">
    <citation type="submission" date="2018-08" db="EMBL/GenBank/DDBJ databases">
        <title>Actinomadura jelena sp. nov., a novel Actinomycete isolated from soil in Chad.</title>
        <authorList>
            <person name="Shi L."/>
        </authorList>
    </citation>
    <scope>NUCLEOTIDE SEQUENCE [LARGE SCALE GENOMIC DNA]</scope>
    <source>
        <strain evidence="3 4">NEAU-G17</strain>
    </source>
</reference>
<dbReference type="EMBL" id="QURH01000252">
    <property type="protein sequence ID" value="RFU40904.1"/>
    <property type="molecule type" value="Genomic_DNA"/>
</dbReference>
<dbReference type="GO" id="GO:0003746">
    <property type="term" value="F:translation elongation factor activity"/>
    <property type="evidence" value="ECO:0007669"/>
    <property type="project" value="InterPro"/>
</dbReference>
<proteinExistence type="predicted"/>
<accession>A0A372JM91</accession>
<sequence>MPARRLVTALVRPPLRLDAGRVHGPGLPPPVVAAVDRLRAELAEAPFRAPTADRLGELGLTPPVLAVAERAGTILRLPGDIVLLPGADRAALRVLHDLPQPFTVGRAREALDAPRRVTIALLEHLHRQGRTERLPEGHRVPEDEQPGD</sequence>
<comment type="caution">
    <text evidence="3">The sequence shown here is derived from an EMBL/GenBank/DDBJ whole genome shotgun (WGS) entry which is preliminary data.</text>
</comment>
<organism evidence="3 4">
    <name type="scientific">Actinomadura logoneensis</name>
    <dbReference type="NCBI Taxonomy" id="2293572"/>
    <lineage>
        <taxon>Bacteria</taxon>
        <taxon>Bacillati</taxon>
        <taxon>Actinomycetota</taxon>
        <taxon>Actinomycetes</taxon>
        <taxon>Streptosporangiales</taxon>
        <taxon>Thermomonosporaceae</taxon>
        <taxon>Actinomadura</taxon>
    </lineage>
</organism>
<feature type="domain" description="Elongation factor SelB fourth winged-helix" evidence="2">
    <location>
        <begin position="97"/>
        <end position="139"/>
    </location>
</feature>
<dbReference type="AlphaFoldDB" id="A0A372JM91"/>
<name>A0A372JM91_9ACTN</name>
<protein>
    <submittedName>
        <fullName evidence="3">DNA-binding protein</fullName>
    </submittedName>
</protein>
<evidence type="ECO:0000313" key="4">
    <source>
        <dbReference type="Proteomes" id="UP000261811"/>
    </source>
</evidence>
<dbReference type="GO" id="GO:0003677">
    <property type="term" value="F:DNA binding"/>
    <property type="evidence" value="ECO:0007669"/>
    <property type="project" value="UniProtKB-KW"/>
</dbReference>
<dbReference type="Proteomes" id="UP000261811">
    <property type="component" value="Unassembled WGS sequence"/>
</dbReference>
<dbReference type="GO" id="GO:0001514">
    <property type="term" value="P:selenocysteine incorporation"/>
    <property type="evidence" value="ECO:0007669"/>
    <property type="project" value="InterPro"/>
</dbReference>
<evidence type="ECO:0000256" key="1">
    <source>
        <dbReference type="SAM" id="MobiDB-lite"/>
    </source>
</evidence>
<evidence type="ECO:0000259" key="2">
    <source>
        <dbReference type="Pfam" id="PF09107"/>
    </source>
</evidence>
<dbReference type="GO" id="GO:0005737">
    <property type="term" value="C:cytoplasm"/>
    <property type="evidence" value="ECO:0007669"/>
    <property type="project" value="InterPro"/>
</dbReference>
<keyword evidence="4" id="KW-1185">Reference proteome</keyword>
<dbReference type="Gene3D" id="1.10.10.10">
    <property type="entry name" value="Winged helix-like DNA-binding domain superfamily/Winged helix DNA-binding domain"/>
    <property type="match status" value="1"/>
</dbReference>